<dbReference type="InterPro" id="IPR001401">
    <property type="entry name" value="Dynamin_GTPase"/>
</dbReference>
<dbReference type="Pfam" id="PF00350">
    <property type="entry name" value="Dynamin_N"/>
    <property type="match status" value="1"/>
</dbReference>
<dbReference type="InterPro" id="IPR030381">
    <property type="entry name" value="G_DYNAMIN_dom"/>
</dbReference>
<organism evidence="6 7">
    <name type="scientific">Cercophora newfieldiana</name>
    <dbReference type="NCBI Taxonomy" id="92897"/>
    <lineage>
        <taxon>Eukaryota</taxon>
        <taxon>Fungi</taxon>
        <taxon>Dikarya</taxon>
        <taxon>Ascomycota</taxon>
        <taxon>Pezizomycotina</taxon>
        <taxon>Sordariomycetes</taxon>
        <taxon>Sordariomycetidae</taxon>
        <taxon>Sordariales</taxon>
        <taxon>Lasiosphaeriaceae</taxon>
        <taxon>Cercophora</taxon>
    </lineage>
</organism>
<dbReference type="CDD" id="cd08771">
    <property type="entry name" value="DLP_1"/>
    <property type="match status" value="1"/>
</dbReference>
<evidence type="ECO:0000256" key="2">
    <source>
        <dbReference type="ARBA" id="ARBA00023134"/>
    </source>
</evidence>
<dbReference type="PROSITE" id="PS51388">
    <property type="entry name" value="GED"/>
    <property type="match status" value="1"/>
</dbReference>
<dbReference type="SMART" id="SM00053">
    <property type="entry name" value="DYNc"/>
    <property type="match status" value="1"/>
</dbReference>
<dbReference type="EMBL" id="JAULSV010000007">
    <property type="protein sequence ID" value="KAK0639403.1"/>
    <property type="molecule type" value="Genomic_DNA"/>
</dbReference>
<dbReference type="InterPro" id="IPR022812">
    <property type="entry name" value="Dynamin"/>
</dbReference>
<keyword evidence="6" id="KW-0378">Hydrolase</keyword>
<dbReference type="GO" id="GO:0008017">
    <property type="term" value="F:microtubule binding"/>
    <property type="evidence" value="ECO:0007669"/>
    <property type="project" value="TreeGrafter"/>
</dbReference>
<dbReference type="PRINTS" id="PR00195">
    <property type="entry name" value="DYNAMIN"/>
</dbReference>
<protein>
    <submittedName>
        <fullName evidence="6">P-loop containing nucleoside triphosphate hydrolase protein</fullName>
    </submittedName>
</protein>
<evidence type="ECO:0000256" key="3">
    <source>
        <dbReference type="SAM" id="MobiDB-lite"/>
    </source>
</evidence>
<evidence type="ECO:0000259" key="5">
    <source>
        <dbReference type="PROSITE" id="PS51718"/>
    </source>
</evidence>
<gene>
    <name evidence="6" type="ORF">B0T16DRAFT_360906</name>
</gene>
<evidence type="ECO:0000313" key="7">
    <source>
        <dbReference type="Proteomes" id="UP001174936"/>
    </source>
</evidence>
<feature type="region of interest" description="Disordered" evidence="3">
    <location>
        <begin position="740"/>
        <end position="762"/>
    </location>
</feature>
<dbReference type="GO" id="GO:0000266">
    <property type="term" value="P:mitochondrial fission"/>
    <property type="evidence" value="ECO:0007669"/>
    <property type="project" value="TreeGrafter"/>
</dbReference>
<dbReference type="Gene3D" id="3.40.50.300">
    <property type="entry name" value="P-loop containing nucleotide triphosphate hydrolases"/>
    <property type="match status" value="1"/>
</dbReference>
<dbReference type="GO" id="GO:0003924">
    <property type="term" value="F:GTPase activity"/>
    <property type="evidence" value="ECO:0007669"/>
    <property type="project" value="InterPro"/>
</dbReference>
<dbReference type="Gene3D" id="1.20.120.1240">
    <property type="entry name" value="Dynamin, middle domain"/>
    <property type="match status" value="1"/>
</dbReference>
<comment type="caution">
    <text evidence="6">The sequence shown here is derived from an EMBL/GenBank/DDBJ whole genome shotgun (WGS) entry which is preliminary data.</text>
</comment>
<dbReference type="AlphaFoldDB" id="A0AA39XSG7"/>
<dbReference type="GO" id="GO:0016020">
    <property type="term" value="C:membrane"/>
    <property type="evidence" value="ECO:0007669"/>
    <property type="project" value="TreeGrafter"/>
</dbReference>
<reference evidence="6" key="1">
    <citation type="submission" date="2023-06" db="EMBL/GenBank/DDBJ databases">
        <title>Genome-scale phylogeny and comparative genomics of the fungal order Sordariales.</title>
        <authorList>
            <consortium name="Lawrence Berkeley National Laboratory"/>
            <person name="Hensen N."/>
            <person name="Bonometti L."/>
            <person name="Westerberg I."/>
            <person name="Brannstrom I.O."/>
            <person name="Guillou S."/>
            <person name="Cros-Aarteil S."/>
            <person name="Calhoun S."/>
            <person name="Haridas S."/>
            <person name="Kuo A."/>
            <person name="Mondo S."/>
            <person name="Pangilinan J."/>
            <person name="Riley R."/>
            <person name="Labutti K."/>
            <person name="Andreopoulos B."/>
            <person name="Lipzen A."/>
            <person name="Chen C."/>
            <person name="Yanf M."/>
            <person name="Daum C."/>
            <person name="Ng V."/>
            <person name="Clum A."/>
            <person name="Steindorff A."/>
            <person name="Ohm R."/>
            <person name="Martin F."/>
            <person name="Silar P."/>
            <person name="Natvig D."/>
            <person name="Lalanne C."/>
            <person name="Gautier V."/>
            <person name="Ament-Velasquez S.L."/>
            <person name="Kruys A."/>
            <person name="Hutchinson M.I."/>
            <person name="Powell A.J."/>
            <person name="Barry K."/>
            <person name="Miller A.N."/>
            <person name="Grigoriev I.V."/>
            <person name="Debuchy R."/>
            <person name="Gladieux P."/>
            <person name="Thoren M.H."/>
            <person name="Johannesson H."/>
        </authorList>
    </citation>
    <scope>NUCLEOTIDE SEQUENCE</scope>
    <source>
        <strain evidence="6">SMH2532-1</strain>
    </source>
</reference>
<dbReference type="Pfam" id="PF01031">
    <property type="entry name" value="Dynamin_M"/>
    <property type="match status" value="1"/>
</dbReference>
<keyword evidence="1" id="KW-0547">Nucleotide-binding</keyword>
<proteinExistence type="predicted"/>
<dbReference type="InterPro" id="IPR027417">
    <property type="entry name" value="P-loop_NTPase"/>
</dbReference>
<accession>A0AA39XSG7</accession>
<dbReference type="GO" id="GO:0016559">
    <property type="term" value="P:peroxisome fission"/>
    <property type="evidence" value="ECO:0007669"/>
    <property type="project" value="TreeGrafter"/>
</dbReference>
<dbReference type="InterPro" id="IPR020850">
    <property type="entry name" value="GED_dom"/>
</dbReference>
<dbReference type="InterPro" id="IPR000375">
    <property type="entry name" value="Dynamin_stalk"/>
</dbReference>
<sequence length="775" mass="86064">MLNKMHDVELDATVAALGSLHLAQKELFDTVDELQSLGVGKIVDLPQIVVCGDQSSGKSSVLEAISRVRFPVKTDICTRFATELILRTDPTTVVDVSIERQDADKPGGKPHEEKLPGPDGGKRDIPEIIEEARRLMGVDGAMKTVSTDVLRIRISAPDVPNLTLVDLPGFYYGSGGGQNYDDRLVVDELARRYLSRSNTIILAVVGARSSINQQKVLDEAKVADPKRERTIGVITQLDKLEDGTETERYLDLATGSNEKARLKYAWHLVRNRSEKEASTSNDERDATEAAFLSSGAWSAIPEEDKGIKALRLKLSSILSAHIAKSLPGVVENMKRSVAERAAKLSRLGKPRSDPCQLKEYLVNIADEFGRLAREAVQGSYMDSFFFENPSGSSSSGSDNDFSVDHRVRKLRALVRDLNRVFIAVMCTKGQGRLIEWEDGQPMNVGHVPQIPAYLTAIEQGYQIEKPSAVKESDLKLEMDRFAAQNQGCEFPGEPNYRATLQFFQGLSAPWRKIAETHIEAATDVAHSFAKELLEYVFGADEETREHILAGYVDPYFEKKRKAMDRKLEELLPRQSGFAIAHEHEFELRSRDRHGSRVCQQIAALEAKEAEQGLGPSASPQQKKLVKNGGNPALTQAYTDHLRERQGEKSMAAAERMIDNLAVYYEVSWRNFTQNIVVLAIENELVSELPKILNAGKFAGMSDDAILDIAAESKQVRQIRAKLMNDLEKLREGIALCEAHSRRKRAPSPTAPETKPVLEKPMAFKRSMGATVEEVD</sequence>
<dbReference type="PANTHER" id="PTHR11566:SF149">
    <property type="entry name" value="GTPASE, PUTATIVE (AFU_ORTHOLOGUE AFUA_6G11890)-RELATED"/>
    <property type="match status" value="1"/>
</dbReference>
<dbReference type="InterPro" id="IPR045063">
    <property type="entry name" value="Dynamin_N"/>
</dbReference>
<dbReference type="PROSITE" id="PS51718">
    <property type="entry name" value="G_DYNAMIN_2"/>
    <property type="match status" value="1"/>
</dbReference>
<evidence type="ECO:0000259" key="4">
    <source>
        <dbReference type="PROSITE" id="PS51388"/>
    </source>
</evidence>
<keyword evidence="7" id="KW-1185">Reference proteome</keyword>
<dbReference type="Proteomes" id="UP001174936">
    <property type="component" value="Unassembled WGS sequence"/>
</dbReference>
<keyword evidence="2" id="KW-0342">GTP-binding</keyword>
<evidence type="ECO:0000256" key="1">
    <source>
        <dbReference type="ARBA" id="ARBA00022741"/>
    </source>
</evidence>
<dbReference type="GO" id="GO:0005525">
    <property type="term" value="F:GTP binding"/>
    <property type="evidence" value="ECO:0007669"/>
    <property type="project" value="InterPro"/>
</dbReference>
<dbReference type="PANTHER" id="PTHR11566">
    <property type="entry name" value="DYNAMIN"/>
    <property type="match status" value="1"/>
</dbReference>
<feature type="region of interest" description="Disordered" evidence="3">
    <location>
        <begin position="98"/>
        <end position="124"/>
    </location>
</feature>
<dbReference type="GO" id="GO:0006897">
    <property type="term" value="P:endocytosis"/>
    <property type="evidence" value="ECO:0007669"/>
    <property type="project" value="TreeGrafter"/>
</dbReference>
<dbReference type="GO" id="GO:0048312">
    <property type="term" value="P:intracellular distribution of mitochondria"/>
    <property type="evidence" value="ECO:0007669"/>
    <property type="project" value="TreeGrafter"/>
</dbReference>
<dbReference type="GO" id="GO:0005739">
    <property type="term" value="C:mitochondrion"/>
    <property type="evidence" value="ECO:0007669"/>
    <property type="project" value="TreeGrafter"/>
</dbReference>
<evidence type="ECO:0000313" key="6">
    <source>
        <dbReference type="EMBL" id="KAK0639403.1"/>
    </source>
</evidence>
<name>A0AA39XSG7_9PEZI</name>
<feature type="domain" description="GED" evidence="4">
    <location>
        <begin position="653"/>
        <end position="744"/>
    </location>
</feature>
<feature type="domain" description="Dynamin-type G" evidence="5">
    <location>
        <begin position="42"/>
        <end position="327"/>
    </location>
</feature>
<dbReference type="SUPFAM" id="SSF52540">
    <property type="entry name" value="P-loop containing nucleoside triphosphate hydrolases"/>
    <property type="match status" value="1"/>
</dbReference>
<dbReference type="GO" id="GO:0005874">
    <property type="term" value="C:microtubule"/>
    <property type="evidence" value="ECO:0007669"/>
    <property type="project" value="TreeGrafter"/>
</dbReference>